<feature type="compositionally biased region" description="Basic and acidic residues" evidence="2">
    <location>
        <begin position="644"/>
        <end position="658"/>
    </location>
</feature>
<evidence type="ECO:0000313" key="4">
    <source>
        <dbReference type="EMBL" id="KAF3331247.1"/>
    </source>
</evidence>
<evidence type="ECO:0000256" key="1">
    <source>
        <dbReference type="SAM" id="Coils"/>
    </source>
</evidence>
<feature type="region of interest" description="Disordered" evidence="2">
    <location>
        <begin position="763"/>
        <end position="798"/>
    </location>
</feature>
<feature type="compositionally biased region" description="Basic and acidic residues" evidence="2">
    <location>
        <begin position="202"/>
        <end position="212"/>
    </location>
</feature>
<feature type="compositionally biased region" description="Basic and acidic residues" evidence="2">
    <location>
        <begin position="1194"/>
        <end position="1273"/>
    </location>
</feature>
<proteinExistence type="predicted"/>
<feature type="region of interest" description="Disordered" evidence="2">
    <location>
        <begin position="613"/>
        <end position="669"/>
    </location>
</feature>
<feature type="region of interest" description="Disordered" evidence="2">
    <location>
        <begin position="1096"/>
        <end position="1330"/>
    </location>
</feature>
<dbReference type="EMBL" id="SWLB01000013">
    <property type="protein sequence ID" value="KAF3331247.1"/>
    <property type="molecule type" value="Genomic_DNA"/>
</dbReference>
<feature type="compositionally biased region" description="Basic residues" evidence="2">
    <location>
        <begin position="1274"/>
        <end position="1284"/>
    </location>
</feature>
<feature type="region of interest" description="Disordered" evidence="2">
    <location>
        <begin position="452"/>
        <end position="541"/>
    </location>
</feature>
<gene>
    <name evidence="4" type="ORF">FCM35_KLT04601</name>
</gene>
<feature type="region of interest" description="Disordered" evidence="2">
    <location>
        <begin position="692"/>
        <end position="741"/>
    </location>
</feature>
<sequence>MAMDSTECNGSAEAPRVELEGKACVEFGSEKDLAKSDGIASNERQVNDQDEIGGPFVIINGDSDNPSEKNLELDEKADPETIGEDKVSPIPLVYDGNEIEGKEVEGEVQLGSGSDPAQEGPSLENSLTVASELGGELEVKSTEGTENGELSEIGENNLELRGGAEKKELSEETVFEEISQDKGKDQELGGTGENKYSSAEAVAEKNSHEKGQECGSSLTGELDSKKDANLVMHQSEIINGEDDGSELVCESGEKEEQEHPVSGSIEGNGEENRRMYESETIVGEPDQHGELNISTAEEQVPQEVEQEATIVPSVQIMYEESGTISDSLDDQKEAEMPVSVLEDPTLNLAVEVESEQKHERQQEVPIPSQKEEEMPVSVLEDPTLNLAVEEESEQKHERQQEASVPSQEEEIPEESQGASDSLQGSKEVEMPETDSKELSLLDLAVGVESELQHEVRQVGSGPPQVNEQHEVSGEVSDSMQSIKGSDTPGTELINQSPLDSAVKVESEQKLEKQQEASIISQEEEVHEETKFPVPSDGKNEFMEAPETDLKEMPLSDFESESKVVHGTVAETKIEDQHTVTTFCSGKENGESETSLPPILFEKENRALCFTSPDQEKIAESETKQECNPLEANGESETAIFDTLADEKASSQSTKEVEKMQNSGGDAAWDARAVSASHEFEIDSKSVKEYELVESSSEVLADSENKSTSVGEESDRSATEFEDSQSKAEAETVSVSSNDASTREIGLEDSVQIGKFKISIGENGPAILQQESEESSETIQAPMPEEPETSTSNGEKPEVQPLKRQAIYIIKVPRYSDEKQWEKIQEAQARLDEMTRTRDAIRDIMQKRRKACSDCWDEVVKAREEERAARAVFNAKRHEINTVQSVINKLNKANSIDDMDDLIEMKEKSLQHETMTLKQEKMLMQEIKELKTQRKKLIDNMGSAAEIDEAFDQKDSVFDKLKTLKTELEVLGKTLTKAEAKTRAAQKAYEEIDLSFCTLQDEYKSADEVRQKAYLYWRDLKSELAKKNKHFFNYRDDQKRAASFLGQNPPDKEGVREFCSRQVEKMMDLWNSDADFRKQYVNSNKNNTLRRLRTLDGRSLGPDEVPPVIPTSSTAYRRTSTPLIPATNEIRLAKSTRVSSSTSIQSDEFPELPNGKQKASHSNSRNNKGISSKEKLMDRPVVVTDHVAATVESAQMEKKREEDEMERRKREEEDRARREEDIKRKAKAEAEERERLREEQKVKAKEAEERKKRKAEKAQERAEFKARKEAEIRDKKRAKKDKRKAAGGESENGDTIDSLYAESSAPSEIAEIKDVPPTALTTATRRATRPQPALKQLKRVEPVPVALRNRGRRKMRSWIIGIVTVIAALLTVFFIGNYVNFSDISSLVWL</sequence>
<dbReference type="Proteomes" id="UP000623129">
    <property type="component" value="Unassembled WGS sequence"/>
</dbReference>
<protein>
    <submittedName>
        <fullName evidence="4">Proton pump-interactor 1</fullName>
    </submittedName>
</protein>
<reference evidence="4" key="1">
    <citation type="submission" date="2020-01" db="EMBL/GenBank/DDBJ databases">
        <title>Genome sequence of Kobresia littledalei, the first chromosome-level genome in the family Cyperaceae.</title>
        <authorList>
            <person name="Qu G."/>
        </authorList>
    </citation>
    <scope>NUCLEOTIDE SEQUENCE</scope>
    <source>
        <strain evidence="4">C.B.Clarke</strain>
        <tissue evidence="4">Leaf</tissue>
    </source>
</reference>
<organism evidence="4 5">
    <name type="scientific">Carex littledalei</name>
    <dbReference type="NCBI Taxonomy" id="544730"/>
    <lineage>
        <taxon>Eukaryota</taxon>
        <taxon>Viridiplantae</taxon>
        <taxon>Streptophyta</taxon>
        <taxon>Embryophyta</taxon>
        <taxon>Tracheophyta</taxon>
        <taxon>Spermatophyta</taxon>
        <taxon>Magnoliopsida</taxon>
        <taxon>Liliopsida</taxon>
        <taxon>Poales</taxon>
        <taxon>Cyperaceae</taxon>
        <taxon>Cyperoideae</taxon>
        <taxon>Cariceae</taxon>
        <taxon>Carex</taxon>
        <taxon>Carex subgen. Euthyceras</taxon>
    </lineage>
</organism>
<keyword evidence="3" id="KW-1133">Transmembrane helix</keyword>
<feature type="compositionally biased region" description="Polar residues" evidence="2">
    <location>
        <begin position="1159"/>
        <end position="1169"/>
    </location>
</feature>
<dbReference type="OrthoDB" id="1703439at2759"/>
<feature type="transmembrane region" description="Helical" evidence="3">
    <location>
        <begin position="1357"/>
        <end position="1378"/>
    </location>
</feature>
<feature type="compositionally biased region" description="Basic and acidic residues" evidence="2">
    <location>
        <begin position="66"/>
        <end position="87"/>
    </location>
</feature>
<feature type="compositionally biased region" description="Basic and acidic residues" evidence="2">
    <location>
        <begin position="613"/>
        <end position="624"/>
    </location>
</feature>
<evidence type="ECO:0000256" key="3">
    <source>
        <dbReference type="SAM" id="Phobius"/>
    </source>
</evidence>
<feature type="compositionally biased region" description="Low complexity" evidence="2">
    <location>
        <begin position="1315"/>
        <end position="1330"/>
    </location>
</feature>
<feature type="region of interest" description="Disordered" evidence="2">
    <location>
        <begin position="321"/>
        <end position="435"/>
    </location>
</feature>
<dbReference type="PANTHER" id="PTHR48454">
    <property type="entry name" value="PUTATIVE RNA-BINDING DOMAIN-CONTAINING PROTEIN-RELATED"/>
    <property type="match status" value="1"/>
</dbReference>
<feature type="compositionally biased region" description="Low complexity" evidence="2">
    <location>
        <begin position="692"/>
        <end position="701"/>
    </location>
</feature>
<accession>A0A833R1Q4</accession>
<feature type="compositionally biased region" description="Low complexity" evidence="2">
    <location>
        <begin position="1134"/>
        <end position="1145"/>
    </location>
</feature>
<keyword evidence="3" id="KW-0812">Transmembrane</keyword>
<feature type="compositionally biased region" description="Basic and acidic residues" evidence="2">
    <location>
        <begin position="502"/>
        <end position="514"/>
    </location>
</feature>
<feature type="region of interest" description="Disordered" evidence="2">
    <location>
        <begin position="34"/>
        <end position="223"/>
    </location>
</feature>
<dbReference type="PANTHER" id="PTHR48454:SF1">
    <property type="entry name" value="PROTON PUMP-INTERACTOR 1"/>
    <property type="match status" value="1"/>
</dbReference>
<feature type="region of interest" description="Disordered" evidence="2">
    <location>
        <begin position="236"/>
        <end position="272"/>
    </location>
</feature>
<evidence type="ECO:0000313" key="5">
    <source>
        <dbReference type="Proteomes" id="UP000623129"/>
    </source>
</evidence>
<feature type="compositionally biased region" description="Polar residues" evidence="2">
    <location>
        <begin position="475"/>
        <end position="498"/>
    </location>
</feature>
<feature type="compositionally biased region" description="Basic and acidic residues" evidence="2">
    <location>
        <begin position="712"/>
        <end position="729"/>
    </location>
</feature>
<evidence type="ECO:0000256" key="2">
    <source>
        <dbReference type="SAM" id="MobiDB-lite"/>
    </source>
</evidence>
<feature type="compositionally biased region" description="Basic and acidic residues" evidence="2">
    <location>
        <begin position="426"/>
        <end position="435"/>
    </location>
</feature>
<keyword evidence="3" id="KW-0472">Membrane</keyword>
<comment type="caution">
    <text evidence="4">The sequence shown here is derived from an EMBL/GenBank/DDBJ whole genome shotgun (WGS) entry which is preliminary data.</text>
</comment>
<feature type="compositionally biased region" description="Polar residues" evidence="2">
    <location>
        <begin position="1109"/>
        <end position="1121"/>
    </location>
</feature>
<feature type="coiled-coil region" evidence="1">
    <location>
        <begin position="919"/>
        <end position="980"/>
    </location>
</feature>
<name>A0A833R1Q4_9POAL</name>
<keyword evidence="5" id="KW-1185">Reference proteome</keyword>
<keyword evidence="1" id="KW-0175">Coiled coil</keyword>